<dbReference type="CDD" id="cd11715">
    <property type="entry name" value="THUMP_AdoMetMT"/>
    <property type="match status" value="1"/>
</dbReference>
<proteinExistence type="predicted"/>
<accession>A0ABM7XBT9</accession>
<dbReference type="PROSITE" id="PS51165">
    <property type="entry name" value="THUMP"/>
    <property type="match status" value="1"/>
</dbReference>
<sequence>MRFFATCAKGTEGPLRTELSRMGLKHLKGDRGGVRFEGKLEAGMRACLHSRIAMRVLLELATFPAPDADALYEGARAVAWQEWLTERTTLAVDASVKDSALTHSQFAGLKLKDAVVDVLRDRLGARPDVDPKDPDVRIVLHVARDEATVSLDLAGHPLHRRGYRAAMTDAPLKETLAAAVLALGQVDPAKPFVDPMCGSGTLAIEHALAARRIAPGLGRPFGFQRWPVYRGQPQSRWDQLKEEARAAVLPAAPAPIVARDFAAKPLEATRLCAAAAGVLADLRVERADVRDLAPEWPEGTLCTNPPYGERLTGTHAEREARRGEEDRRGPRGGRPSPHREAPPDPHEERINLKKLTGLYRQMGETFLRHSGWEVVILSGSPLLEEAFPFKPLVSHRLWNGPIEARMLRYRMP</sequence>
<dbReference type="InterPro" id="IPR004114">
    <property type="entry name" value="THUMP_dom"/>
</dbReference>
<dbReference type="SMART" id="SM00981">
    <property type="entry name" value="THUMP"/>
    <property type="match status" value="1"/>
</dbReference>
<dbReference type="RefSeq" id="WP_248341470.1">
    <property type="nucleotide sequence ID" value="NZ_AP025592.1"/>
</dbReference>
<dbReference type="PROSITE" id="PS01261">
    <property type="entry name" value="UPF0020"/>
    <property type="match status" value="1"/>
</dbReference>
<dbReference type="Gene3D" id="3.30.2130.30">
    <property type="match status" value="1"/>
</dbReference>
<dbReference type="Gene3D" id="3.40.50.150">
    <property type="entry name" value="Vaccinia Virus protein VP39"/>
    <property type="match status" value="1"/>
</dbReference>
<dbReference type="Pfam" id="PF01170">
    <property type="entry name" value="UPF0020"/>
    <property type="match status" value="1"/>
</dbReference>
<dbReference type="Proteomes" id="UP001162734">
    <property type="component" value="Chromosome"/>
</dbReference>
<feature type="region of interest" description="Disordered" evidence="4">
    <location>
        <begin position="295"/>
        <end position="348"/>
    </location>
</feature>
<feature type="compositionally biased region" description="Basic and acidic residues" evidence="4">
    <location>
        <begin position="337"/>
        <end position="348"/>
    </location>
</feature>
<evidence type="ECO:0000259" key="5">
    <source>
        <dbReference type="PROSITE" id="PS51165"/>
    </source>
</evidence>
<reference evidence="7" key="1">
    <citation type="journal article" date="2022" name="Int. J. Syst. Evol. Microbiol.">
        <title>Anaeromyxobacter oryzae sp. nov., Anaeromyxobacter diazotrophicus sp. nov. and Anaeromyxobacter paludicola sp. nov., isolated from paddy soils.</title>
        <authorList>
            <person name="Itoh H."/>
            <person name="Xu Z."/>
            <person name="Mise K."/>
            <person name="Masuda Y."/>
            <person name="Ushijima N."/>
            <person name="Hayakawa C."/>
            <person name="Shiratori Y."/>
            <person name="Senoo K."/>
        </authorList>
    </citation>
    <scope>NUCLEOTIDE SEQUENCE [LARGE SCALE GENOMIC DNA]</scope>
    <source>
        <strain evidence="7">Red630</strain>
    </source>
</reference>
<dbReference type="SUPFAM" id="SSF53335">
    <property type="entry name" value="S-adenosyl-L-methionine-dependent methyltransferases"/>
    <property type="match status" value="1"/>
</dbReference>
<dbReference type="Pfam" id="PF02926">
    <property type="entry name" value="THUMP"/>
    <property type="match status" value="1"/>
</dbReference>
<dbReference type="PANTHER" id="PTHR47313:SF1">
    <property type="entry name" value="RIBOSOMAL RNA LARGE SUBUNIT METHYLTRANSFERASE K_L"/>
    <property type="match status" value="1"/>
</dbReference>
<evidence type="ECO:0000256" key="3">
    <source>
        <dbReference type="PROSITE-ProRule" id="PRU00529"/>
    </source>
</evidence>
<dbReference type="Pfam" id="PF22020">
    <property type="entry name" value="RlmL_1st"/>
    <property type="match status" value="1"/>
</dbReference>
<feature type="compositionally biased region" description="Basic and acidic residues" evidence="4">
    <location>
        <begin position="315"/>
        <end position="329"/>
    </location>
</feature>
<protein>
    <submittedName>
        <fullName evidence="6">RNA methyltransferase</fullName>
    </submittedName>
</protein>
<evidence type="ECO:0000313" key="7">
    <source>
        <dbReference type="Proteomes" id="UP001162734"/>
    </source>
</evidence>
<dbReference type="InterPro" id="IPR000241">
    <property type="entry name" value="RlmKL-like_Mtase"/>
</dbReference>
<keyword evidence="3" id="KW-0694">RNA-binding</keyword>
<organism evidence="6 7">
    <name type="scientific">Anaeromyxobacter paludicola</name>
    <dbReference type="NCBI Taxonomy" id="2918171"/>
    <lineage>
        <taxon>Bacteria</taxon>
        <taxon>Pseudomonadati</taxon>
        <taxon>Myxococcota</taxon>
        <taxon>Myxococcia</taxon>
        <taxon>Myxococcales</taxon>
        <taxon>Cystobacterineae</taxon>
        <taxon>Anaeromyxobacteraceae</taxon>
        <taxon>Anaeromyxobacter</taxon>
    </lineage>
</organism>
<keyword evidence="1 6" id="KW-0489">Methyltransferase</keyword>
<dbReference type="InterPro" id="IPR029063">
    <property type="entry name" value="SAM-dependent_MTases_sf"/>
</dbReference>
<dbReference type="InterPro" id="IPR053943">
    <property type="entry name" value="RlmKL-like_Mtase_CS"/>
</dbReference>
<evidence type="ECO:0000313" key="6">
    <source>
        <dbReference type="EMBL" id="BDG09335.1"/>
    </source>
</evidence>
<evidence type="ECO:0000256" key="4">
    <source>
        <dbReference type="SAM" id="MobiDB-lite"/>
    </source>
</evidence>
<dbReference type="GO" id="GO:0008168">
    <property type="term" value="F:methyltransferase activity"/>
    <property type="evidence" value="ECO:0007669"/>
    <property type="project" value="UniProtKB-KW"/>
</dbReference>
<evidence type="ECO:0000256" key="2">
    <source>
        <dbReference type="ARBA" id="ARBA00022679"/>
    </source>
</evidence>
<dbReference type="EMBL" id="AP025592">
    <property type="protein sequence ID" value="BDG09335.1"/>
    <property type="molecule type" value="Genomic_DNA"/>
</dbReference>
<name>A0ABM7XBT9_9BACT</name>
<dbReference type="PANTHER" id="PTHR47313">
    <property type="entry name" value="RIBOSOMAL RNA LARGE SUBUNIT METHYLTRANSFERASE K/L"/>
    <property type="match status" value="1"/>
</dbReference>
<keyword evidence="7" id="KW-1185">Reference proteome</keyword>
<evidence type="ECO:0000256" key="1">
    <source>
        <dbReference type="ARBA" id="ARBA00022603"/>
    </source>
</evidence>
<keyword evidence="2" id="KW-0808">Transferase</keyword>
<feature type="domain" description="THUMP" evidence="5">
    <location>
        <begin position="42"/>
        <end position="153"/>
    </location>
</feature>
<dbReference type="InterPro" id="IPR054170">
    <property type="entry name" value="RlmL_1st"/>
</dbReference>
<dbReference type="GO" id="GO:0032259">
    <property type="term" value="P:methylation"/>
    <property type="evidence" value="ECO:0007669"/>
    <property type="project" value="UniProtKB-KW"/>
</dbReference>
<gene>
    <name evidence="6" type="primary">rlmL</name>
    <name evidence="6" type="ORF">AMPC_24480</name>
</gene>